<dbReference type="EMBL" id="AP024488">
    <property type="protein sequence ID" value="BCS98932.1"/>
    <property type="molecule type" value="Genomic_DNA"/>
</dbReference>
<accession>A0ABN6FBN4</accession>
<dbReference type="SUPFAM" id="SSF46689">
    <property type="entry name" value="Homeodomain-like"/>
    <property type="match status" value="1"/>
</dbReference>
<proteinExistence type="predicted"/>
<evidence type="ECO:0000259" key="3">
    <source>
        <dbReference type="PROSITE" id="PS50977"/>
    </source>
</evidence>
<evidence type="ECO:0000256" key="1">
    <source>
        <dbReference type="ARBA" id="ARBA00023125"/>
    </source>
</evidence>
<reference evidence="4 5" key="1">
    <citation type="submission" date="2021-02" db="EMBL/GenBank/DDBJ databases">
        <title>Complete genome of Desulfoluna sp. strain ASN36.</title>
        <authorList>
            <person name="Takahashi A."/>
            <person name="Kojima H."/>
            <person name="Fukui M."/>
        </authorList>
    </citation>
    <scope>NUCLEOTIDE SEQUENCE [LARGE SCALE GENOMIC DNA]</scope>
    <source>
        <strain evidence="4 5">ASN36</strain>
    </source>
</reference>
<evidence type="ECO:0000313" key="5">
    <source>
        <dbReference type="Proteomes" id="UP001320148"/>
    </source>
</evidence>
<dbReference type="Proteomes" id="UP001320148">
    <property type="component" value="Chromosome"/>
</dbReference>
<keyword evidence="5" id="KW-1185">Reference proteome</keyword>
<keyword evidence="1 2" id="KW-0238">DNA-binding</keyword>
<sequence>MAKKHADKMIPRLPVKQGGREKMERILECTEQLLMEKSAEDISIYDIADLSGLAAQTIYRIFPSPASACFALANRYLDEVVRFQGNSSIYEECRTWQEAVVVGFTSMRDYFRAHPQAMGLMFGSGTSREIKAADREWVRNLAEELISILIDLKLITELPNMVTYFLIAIEINDAIWSVSYDHHKDITDFYMEESIRAVTAYINLYLPSYQTATYID</sequence>
<feature type="domain" description="HTH tetR-type" evidence="3">
    <location>
        <begin position="20"/>
        <end position="80"/>
    </location>
</feature>
<dbReference type="Gene3D" id="1.10.357.10">
    <property type="entry name" value="Tetracycline Repressor, domain 2"/>
    <property type="match status" value="1"/>
</dbReference>
<gene>
    <name evidence="4" type="ORF">DSLASN_45640</name>
</gene>
<organism evidence="4 5">
    <name type="scientific">Desulfoluna limicola</name>
    <dbReference type="NCBI Taxonomy" id="2810562"/>
    <lineage>
        <taxon>Bacteria</taxon>
        <taxon>Pseudomonadati</taxon>
        <taxon>Thermodesulfobacteriota</taxon>
        <taxon>Desulfobacteria</taxon>
        <taxon>Desulfobacterales</taxon>
        <taxon>Desulfolunaceae</taxon>
        <taxon>Desulfoluna</taxon>
    </lineage>
</organism>
<protein>
    <recommendedName>
        <fullName evidence="3">HTH tetR-type domain-containing protein</fullName>
    </recommendedName>
</protein>
<name>A0ABN6FBN4_9BACT</name>
<evidence type="ECO:0000256" key="2">
    <source>
        <dbReference type="PROSITE-ProRule" id="PRU00335"/>
    </source>
</evidence>
<dbReference type="InterPro" id="IPR009057">
    <property type="entry name" value="Homeodomain-like_sf"/>
</dbReference>
<feature type="DNA-binding region" description="H-T-H motif" evidence="2">
    <location>
        <begin position="43"/>
        <end position="62"/>
    </location>
</feature>
<dbReference type="InterPro" id="IPR001647">
    <property type="entry name" value="HTH_TetR"/>
</dbReference>
<dbReference type="PROSITE" id="PS50977">
    <property type="entry name" value="HTH_TETR_2"/>
    <property type="match status" value="1"/>
</dbReference>
<dbReference type="RefSeq" id="WP_236890291.1">
    <property type="nucleotide sequence ID" value="NZ_AP024488.1"/>
</dbReference>
<evidence type="ECO:0000313" key="4">
    <source>
        <dbReference type="EMBL" id="BCS98932.1"/>
    </source>
</evidence>